<evidence type="ECO:0000313" key="1">
    <source>
        <dbReference type="EMBL" id="TDZ26390.1"/>
    </source>
</evidence>
<dbReference type="Proteomes" id="UP000014480">
    <property type="component" value="Unassembled WGS sequence"/>
</dbReference>
<dbReference type="STRING" id="1213857.A0A484G8Z1"/>
<protein>
    <submittedName>
        <fullName evidence="1">N-acetylglucosamine-induced protein 1</fullName>
    </submittedName>
</protein>
<sequence>MSIISSECNGLYESEYEEENHLSVPTGTSNLLGYQQTFQLSDSRDPNERAIPPQFRAFGDRHRTLTNNPLHFAALRGRLDDFNHHTWEQVKQVIAAGEMGQLQREPRDLRNYIMWLAKIGETHGSVLEFVRRERLHWPMPIVPRSPVPFAHPEDWKILWNDWSYGFADGIMHLVVWSKSVIPVDAATGLPTAETTRLVEDFLDCTFGKALGCRRDEDLLWFKQKAAWQSVRAVEHIHVLVRHVQLRDVERFIGRARTQTLQVLARNGNLDTGGTPMISSKMI</sequence>
<keyword evidence="2" id="KW-1185">Reference proteome</keyword>
<reference evidence="2" key="1">
    <citation type="journal article" date="2013" name="New Phytol.">
        <title>Comparative genomic and transcriptomic analyses reveal the hemibiotrophic stage shift of Colletotrichum fungi.</title>
        <authorList>
            <person name="Gan P."/>
            <person name="Ikeda K."/>
            <person name="Irieda H."/>
            <person name="Narusaka M."/>
            <person name="O'Connell R.J."/>
            <person name="Narusaka Y."/>
            <person name="Takano Y."/>
            <person name="Kubo Y."/>
            <person name="Shirasu K."/>
        </authorList>
    </citation>
    <scope>NUCLEOTIDE SEQUENCE [LARGE SCALE GENOMIC DNA]</scope>
    <source>
        <strain evidence="2">104-T / ATCC 96160 / CBS 514.97 / LARS 414 / MAFF 240422</strain>
    </source>
</reference>
<dbReference type="PANTHER" id="PTHR35020:SF2">
    <property type="entry name" value="N-ACETYLGLUCOSAMINE-INDUCED PROTEIN 1"/>
    <property type="match status" value="1"/>
</dbReference>
<reference evidence="2" key="2">
    <citation type="journal article" date="2019" name="Mol. Plant Microbe Interact.">
        <title>Genome sequence resources for four phytopathogenic fungi from the Colletotrichum orbiculare species complex.</title>
        <authorList>
            <person name="Gan P."/>
            <person name="Tsushima A."/>
            <person name="Narusaka M."/>
            <person name="Narusaka Y."/>
            <person name="Takano Y."/>
            <person name="Kubo Y."/>
            <person name="Shirasu K."/>
        </authorList>
    </citation>
    <scope>GENOME REANNOTATION</scope>
    <source>
        <strain evidence="2">104-T / ATCC 96160 / CBS 514.97 / LARS 414 / MAFF 240422</strain>
    </source>
</reference>
<dbReference type="OrthoDB" id="498286at2759"/>
<dbReference type="PANTHER" id="PTHR35020">
    <property type="entry name" value="N-ACETYLGLUCOSAMINE-INDUCED PROTEIN 1"/>
    <property type="match status" value="1"/>
</dbReference>
<dbReference type="AlphaFoldDB" id="A0A484G8Z1"/>
<dbReference type="Pfam" id="PF12239">
    <property type="entry name" value="DUF3605"/>
    <property type="match status" value="1"/>
</dbReference>
<comment type="caution">
    <text evidence="1">The sequence shown here is derived from an EMBL/GenBank/DDBJ whole genome shotgun (WGS) entry which is preliminary data.</text>
</comment>
<organism evidence="1 2">
    <name type="scientific">Colletotrichum orbiculare (strain 104-T / ATCC 96160 / CBS 514.97 / LARS 414 / MAFF 240422)</name>
    <name type="common">Cucumber anthracnose fungus</name>
    <name type="synonym">Colletotrichum lagenarium</name>
    <dbReference type="NCBI Taxonomy" id="1213857"/>
    <lineage>
        <taxon>Eukaryota</taxon>
        <taxon>Fungi</taxon>
        <taxon>Dikarya</taxon>
        <taxon>Ascomycota</taxon>
        <taxon>Pezizomycotina</taxon>
        <taxon>Sordariomycetes</taxon>
        <taxon>Hypocreomycetidae</taxon>
        <taxon>Glomerellales</taxon>
        <taxon>Glomerellaceae</taxon>
        <taxon>Colletotrichum</taxon>
        <taxon>Colletotrichum orbiculare species complex</taxon>
    </lineage>
</organism>
<dbReference type="EMBL" id="AMCV02000001">
    <property type="protein sequence ID" value="TDZ26390.1"/>
    <property type="molecule type" value="Genomic_DNA"/>
</dbReference>
<name>A0A484G8Z1_COLOR</name>
<accession>A0A484G8Z1</accession>
<dbReference type="GO" id="GO:0006044">
    <property type="term" value="P:N-acetylglucosamine metabolic process"/>
    <property type="evidence" value="ECO:0007669"/>
    <property type="project" value="TreeGrafter"/>
</dbReference>
<dbReference type="InterPro" id="IPR022036">
    <property type="entry name" value="DUF3605"/>
</dbReference>
<gene>
    <name evidence="1" type="primary">GIG1-2</name>
    <name evidence="1" type="ORF">Cob_v001478</name>
</gene>
<evidence type="ECO:0000313" key="2">
    <source>
        <dbReference type="Proteomes" id="UP000014480"/>
    </source>
</evidence>
<proteinExistence type="predicted"/>
<dbReference type="GO" id="GO:0005737">
    <property type="term" value="C:cytoplasm"/>
    <property type="evidence" value="ECO:0007669"/>
    <property type="project" value="TreeGrafter"/>
</dbReference>